<evidence type="ECO:0008006" key="4">
    <source>
        <dbReference type="Google" id="ProtNLM"/>
    </source>
</evidence>
<feature type="signal peptide" evidence="1">
    <location>
        <begin position="1"/>
        <end position="20"/>
    </location>
</feature>
<keyword evidence="1" id="KW-0732">Signal</keyword>
<evidence type="ECO:0000313" key="3">
    <source>
        <dbReference type="Proteomes" id="UP000600214"/>
    </source>
</evidence>
<comment type="caution">
    <text evidence="2">The sequence shown here is derived from an EMBL/GenBank/DDBJ whole genome shotgun (WGS) entry which is preliminary data.</text>
</comment>
<evidence type="ECO:0000313" key="2">
    <source>
        <dbReference type="EMBL" id="GGH39160.1"/>
    </source>
</evidence>
<name>A0ABQ1YV92_9BACT</name>
<evidence type="ECO:0000256" key="1">
    <source>
        <dbReference type="SAM" id="SignalP"/>
    </source>
</evidence>
<organism evidence="2 3">
    <name type="scientific">Dyadobacter endophyticus</name>
    <dbReference type="NCBI Taxonomy" id="1749036"/>
    <lineage>
        <taxon>Bacteria</taxon>
        <taxon>Pseudomonadati</taxon>
        <taxon>Bacteroidota</taxon>
        <taxon>Cytophagia</taxon>
        <taxon>Cytophagales</taxon>
        <taxon>Spirosomataceae</taxon>
        <taxon>Dyadobacter</taxon>
    </lineage>
</organism>
<reference evidence="3" key="1">
    <citation type="journal article" date="2019" name="Int. J. Syst. Evol. Microbiol.">
        <title>The Global Catalogue of Microorganisms (GCM) 10K type strain sequencing project: providing services to taxonomists for standard genome sequencing and annotation.</title>
        <authorList>
            <consortium name="The Broad Institute Genomics Platform"/>
            <consortium name="The Broad Institute Genome Sequencing Center for Infectious Disease"/>
            <person name="Wu L."/>
            <person name="Ma J."/>
        </authorList>
    </citation>
    <scope>NUCLEOTIDE SEQUENCE [LARGE SCALE GENOMIC DNA]</scope>
    <source>
        <strain evidence="3">CGMCC 1.15288</strain>
    </source>
</reference>
<sequence length="122" mass="14449">MKILYSFVFVFLFGAFNASAQMVKNVEHDAYFADFYVMQVKPMQFELSYKYPKTDRVLVRIKDEEQNIIFAEKTLVYKRYHKNFDLSVMKDGKYTFELTDGNEKFVQSFVVATKTQRMATSL</sequence>
<protein>
    <recommendedName>
        <fullName evidence="4">Por secretion system C-terminal sorting domain-containing protein</fullName>
    </recommendedName>
</protein>
<proteinExistence type="predicted"/>
<dbReference type="Proteomes" id="UP000600214">
    <property type="component" value="Unassembled WGS sequence"/>
</dbReference>
<accession>A0ABQ1YV92</accession>
<feature type="chain" id="PRO_5045317800" description="Por secretion system C-terminal sorting domain-containing protein" evidence="1">
    <location>
        <begin position="21"/>
        <end position="122"/>
    </location>
</feature>
<keyword evidence="3" id="KW-1185">Reference proteome</keyword>
<dbReference type="RefSeq" id="WP_188934088.1">
    <property type="nucleotide sequence ID" value="NZ_BMIA01000002.1"/>
</dbReference>
<dbReference type="EMBL" id="BMIA01000002">
    <property type="protein sequence ID" value="GGH39160.1"/>
    <property type="molecule type" value="Genomic_DNA"/>
</dbReference>
<gene>
    <name evidence="2" type="ORF">GCM10007423_33350</name>
</gene>